<dbReference type="EMBL" id="SJDL01000009">
    <property type="protein sequence ID" value="TBW56852.1"/>
    <property type="molecule type" value="Genomic_DNA"/>
</dbReference>
<dbReference type="RefSeq" id="WP_131480736.1">
    <property type="nucleotide sequence ID" value="NZ_SJDL01000009.1"/>
</dbReference>
<comment type="similarity">
    <text evidence="5">Belongs to the L2HGDH family.</text>
</comment>
<reference evidence="7 8" key="1">
    <citation type="submission" date="2019-02" db="EMBL/GenBank/DDBJ databases">
        <title>Marinobacter halodurans sp. nov., a marine bacterium isolated from sea tidal flat.</title>
        <authorList>
            <person name="Yoo Y."/>
            <person name="Lee D.W."/>
            <person name="Kim B.S."/>
            <person name="Kim J.-J."/>
        </authorList>
    </citation>
    <scope>NUCLEOTIDE SEQUENCE [LARGE SCALE GENOMIC DNA]</scope>
    <source>
        <strain evidence="7 8">YJ-S3-2</strain>
    </source>
</reference>
<evidence type="ECO:0000256" key="2">
    <source>
        <dbReference type="ARBA" id="ARBA00022630"/>
    </source>
</evidence>
<dbReference type="SUPFAM" id="SSF51905">
    <property type="entry name" value="FAD/NAD(P)-binding domain"/>
    <property type="match status" value="1"/>
</dbReference>
<gene>
    <name evidence="7" type="ORF">EZI54_07835</name>
</gene>
<dbReference type="Pfam" id="PF01266">
    <property type="entry name" value="DAO"/>
    <property type="match status" value="1"/>
</dbReference>
<name>A0ABY1ZNW6_9GAMM</name>
<comment type="cofactor">
    <cofactor evidence="1">
        <name>FAD</name>
        <dbReference type="ChEBI" id="CHEBI:57692"/>
    </cofactor>
</comment>
<dbReference type="PANTHER" id="PTHR43104:SF4">
    <property type="entry name" value="L-2-HYDROXYGLUTARATE DEHYDROGENASE, MITOCHONDRIAL"/>
    <property type="match status" value="1"/>
</dbReference>
<dbReference type="PANTHER" id="PTHR43104">
    <property type="entry name" value="L-2-HYDROXYGLUTARATE DEHYDROGENASE, MITOCHONDRIAL"/>
    <property type="match status" value="1"/>
</dbReference>
<keyword evidence="4" id="KW-0560">Oxidoreductase</keyword>
<dbReference type="InterPro" id="IPR006076">
    <property type="entry name" value="FAD-dep_OxRdtase"/>
</dbReference>
<evidence type="ECO:0000259" key="6">
    <source>
        <dbReference type="Pfam" id="PF01266"/>
    </source>
</evidence>
<organism evidence="7 8">
    <name type="scientific">Marinobacter halodurans</name>
    <dbReference type="NCBI Taxonomy" id="2528979"/>
    <lineage>
        <taxon>Bacteria</taxon>
        <taxon>Pseudomonadati</taxon>
        <taxon>Pseudomonadota</taxon>
        <taxon>Gammaproteobacteria</taxon>
        <taxon>Pseudomonadales</taxon>
        <taxon>Marinobacteraceae</taxon>
        <taxon>Marinobacter</taxon>
    </lineage>
</organism>
<evidence type="ECO:0000313" key="8">
    <source>
        <dbReference type="Proteomes" id="UP000313645"/>
    </source>
</evidence>
<keyword evidence="2" id="KW-0285">Flavoprotein</keyword>
<dbReference type="Gene3D" id="3.50.50.60">
    <property type="entry name" value="FAD/NAD(P)-binding domain"/>
    <property type="match status" value="1"/>
</dbReference>
<evidence type="ECO:0000256" key="1">
    <source>
        <dbReference type="ARBA" id="ARBA00001974"/>
    </source>
</evidence>
<keyword evidence="8" id="KW-1185">Reference proteome</keyword>
<evidence type="ECO:0000313" key="7">
    <source>
        <dbReference type="EMBL" id="TBW56852.1"/>
    </source>
</evidence>
<evidence type="ECO:0000256" key="4">
    <source>
        <dbReference type="ARBA" id="ARBA00023002"/>
    </source>
</evidence>
<comment type="caution">
    <text evidence="7">The sequence shown here is derived from an EMBL/GenBank/DDBJ whole genome shotgun (WGS) entry which is preliminary data.</text>
</comment>
<proteinExistence type="inferred from homology"/>
<dbReference type="InterPro" id="IPR036188">
    <property type="entry name" value="FAD/NAD-bd_sf"/>
</dbReference>
<dbReference type="Gene3D" id="3.30.9.10">
    <property type="entry name" value="D-Amino Acid Oxidase, subunit A, domain 2"/>
    <property type="match status" value="1"/>
</dbReference>
<evidence type="ECO:0000256" key="3">
    <source>
        <dbReference type="ARBA" id="ARBA00022827"/>
    </source>
</evidence>
<accession>A0ABY1ZNW6</accession>
<keyword evidence="3" id="KW-0274">FAD</keyword>
<feature type="domain" description="FAD dependent oxidoreductase" evidence="6">
    <location>
        <begin position="9"/>
        <end position="366"/>
    </location>
</feature>
<sequence length="368" mass="39466">MSVEQFSVDAVVIGAGVVGLACARELALAGQGVVVLEAGDHWGEGTSSRNSEVIHAGLYYPPDSLKARFCIEGKQNLYRYCEERRIPCRRTGKWIIATEPEQAGALTDIEARARSCDVPLQRGTSRALEEALPDVSAHAGLFSPTTGIVDSHALMLSLLGDLEAAGGYVICRAPAVVVTSDGEHRVQVGGDSPCELMAPRVINAAGLDAIALLDRWAGYPVAARPQAWFARGCYFSYSGRHPFGTLVYPVPEPGGLGIHLTLDMAGQARFGPDVEWVDDIDYRVDPGRRERFAASIRTWWPALDPDRLQPAYAGIRPKLGGPGTGFHDFLIQDERNHGLPGAVMLLGIESPGLTACLALAKDVAARLT</sequence>
<evidence type="ECO:0000256" key="5">
    <source>
        <dbReference type="ARBA" id="ARBA00037941"/>
    </source>
</evidence>
<dbReference type="Proteomes" id="UP000313645">
    <property type="component" value="Unassembled WGS sequence"/>
</dbReference>
<protein>
    <submittedName>
        <fullName evidence="7">NAD(P)/FAD-dependent oxidoreductase</fullName>
    </submittedName>
</protein>